<dbReference type="AlphaFoldDB" id="A0A059KPC4"/>
<protein>
    <submittedName>
        <fullName evidence="1">Uncharacterized protein</fullName>
    </submittedName>
</protein>
<proteinExistence type="predicted"/>
<gene>
    <name evidence="1" type="ORF">X805_10560</name>
</gene>
<organism evidence="1 2">
    <name type="scientific">Sphaerotilus natans subsp. natans DSM 6575</name>
    <dbReference type="NCBI Taxonomy" id="1286631"/>
    <lineage>
        <taxon>Bacteria</taxon>
        <taxon>Pseudomonadati</taxon>
        <taxon>Pseudomonadota</taxon>
        <taxon>Betaproteobacteria</taxon>
        <taxon>Burkholderiales</taxon>
        <taxon>Sphaerotilaceae</taxon>
        <taxon>Sphaerotilus</taxon>
    </lineage>
</organism>
<accession>A0A059KPC4</accession>
<keyword evidence="2" id="KW-1185">Reference proteome</keyword>
<dbReference type="Proteomes" id="UP000026714">
    <property type="component" value="Unassembled WGS sequence"/>
</dbReference>
<comment type="caution">
    <text evidence="1">The sequence shown here is derived from an EMBL/GenBank/DDBJ whole genome shotgun (WGS) entry which is preliminary data.</text>
</comment>
<evidence type="ECO:0000313" key="1">
    <source>
        <dbReference type="EMBL" id="KDB53220.1"/>
    </source>
</evidence>
<dbReference type="EMBL" id="AZRA01000027">
    <property type="protein sequence ID" value="KDB53220.1"/>
    <property type="molecule type" value="Genomic_DNA"/>
</dbReference>
<evidence type="ECO:0000313" key="2">
    <source>
        <dbReference type="Proteomes" id="UP000026714"/>
    </source>
</evidence>
<name>A0A059KPC4_9BURK</name>
<reference evidence="1 2" key="1">
    <citation type="journal article" date="2014" name="FEMS Microbiol. Ecol.">
        <title>Sphaerotilus natans encrusted with nanoball-shaped Fe(III) oxide minerals formed by nitrate-reducing mixotrophic Fe(II) oxidation.</title>
        <authorList>
            <person name="Park S."/>
            <person name="Kim D.H."/>
            <person name="Lee J.H."/>
            <person name="Hur H.G."/>
        </authorList>
    </citation>
    <scope>NUCLEOTIDE SEQUENCE [LARGE SCALE GENOMIC DNA]</scope>
    <source>
        <strain evidence="1 2">DSM 6575</strain>
    </source>
</reference>
<sequence length="55" mass="5911">MACTCTNCIQSNAQFSGVPENRVVKCCDRLASVLRRSPACSGGSFGTDFFIMSRS</sequence>